<comment type="caution">
    <text evidence="7">The sequence shown here is derived from an EMBL/GenBank/DDBJ whole genome shotgun (WGS) entry which is preliminary data.</text>
</comment>
<feature type="non-terminal residue" evidence="7">
    <location>
        <position position="349"/>
    </location>
</feature>
<dbReference type="PANTHER" id="PTHR43471">
    <property type="entry name" value="ABC TRANSPORTER PERMEASE"/>
    <property type="match status" value="1"/>
</dbReference>
<evidence type="ECO:0000256" key="2">
    <source>
        <dbReference type="ARBA" id="ARBA00022692"/>
    </source>
</evidence>
<accession>A0A538U169</accession>
<name>A0A538U169_UNCEI</name>
<dbReference type="Proteomes" id="UP000319771">
    <property type="component" value="Unassembled WGS sequence"/>
</dbReference>
<dbReference type="Pfam" id="PF12698">
    <property type="entry name" value="ABC2_membrane_3"/>
    <property type="match status" value="1"/>
</dbReference>
<dbReference type="GO" id="GO:0140359">
    <property type="term" value="F:ABC-type transporter activity"/>
    <property type="evidence" value="ECO:0007669"/>
    <property type="project" value="InterPro"/>
</dbReference>
<evidence type="ECO:0000313" key="7">
    <source>
        <dbReference type="EMBL" id="TMQ69634.1"/>
    </source>
</evidence>
<evidence type="ECO:0000313" key="8">
    <source>
        <dbReference type="Proteomes" id="UP000319771"/>
    </source>
</evidence>
<organism evidence="7 8">
    <name type="scientific">Eiseniibacteriota bacterium</name>
    <dbReference type="NCBI Taxonomy" id="2212470"/>
    <lineage>
        <taxon>Bacteria</taxon>
        <taxon>Candidatus Eiseniibacteriota</taxon>
    </lineage>
</organism>
<feature type="transmembrane region" description="Helical" evidence="5">
    <location>
        <begin position="261"/>
        <end position="287"/>
    </location>
</feature>
<protein>
    <submittedName>
        <fullName evidence="7">ABC transporter permease</fullName>
    </submittedName>
</protein>
<dbReference type="AlphaFoldDB" id="A0A538U169"/>
<evidence type="ECO:0000259" key="6">
    <source>
        <dbReference type="Pfam" id="PF12698"/>
    </source>
</evidence>
<keyword evidence="2 5" id="KW-0812">Transmembrane</keyword>
<dbReference type="GO" id="GO:0016020">
    <property type="term" value="C:membrane"/>
    <property type="evidence" value="ECO:0007669"/>
    <property type="project" value="UniProtKB-SubCell"/>
</dbReference>
<feature type="transmembrane region" description="Helical" evidence="5">
    <location>
        <begin position="24"/>
        <end position="42"/>
    </location>
</feature>
<feature type="transmembrane region" description="Helical" evidence="5">
    <location>
        <begin position="299"/>
        <end position="324"/>
    </location>
</feature>
<evidence type="ECO:0000256" key="3">
    <source>
        <dbReference type="ARBA" id="ARBA00022989"/>
    </source>
</evidence>
<evidence type="ECO:0000256" key="5">
    <source>
        <dbReference type="SAM" id="Phobius"/>
    </source>
</evidence>
<keyword evidence="3 5" id="KW-1133">Transmembrane helix</keyword>
<comment type="subcellular location">
    <subcellularLocation>
        <location evidence="1">Membrane</location>
        <topology evidence="1">Multi-pass membrane protein</topology>
    </subcellularLocation>
</comment>
<dbReference type="InterPro" id="IPR013525">
    <property type="entry name" value="ABC2_TM"/>
</dbReference>
<proteinExistence type="predicted"/>
<feature type="domain" description="ABC-2 type transporter transmembrane" evidence="6">
    <location>
        <begin position="23"/>
        <end position="348"/>
    </location>
</feature>
<reference evidence="7 8" key="1">
    <citation type="journal article" date="2019" name="Nat. Microbiol.">
        <title>Mediterranean grassland soil C-N compound turnover is dependent on rainfall and depth, and is mediated by genomically divergent microorganisms.</title>
        <authorList>
            <person name="Diamond S."/>
            <person name="Andeer P.F."/>
            <person name="Li Z."/>
            <person name="Crits-Christoph A."/>
            <person name="Burstein D."/>
            <person name="Anantharaman K."/>
            <person name="Lane K.R."/>
            <person name="Thomas B.C."/>
            <person name="Pan C."/>
            <person name="Northen T.R."/>
            <person name="Banfield J.F."/>
        </authorList>
    </citation>
    <scope>NUCLEOTIDE SEQUENCE [LARGE SCALE GENOMIC DNA]</scope>
    <source>
        <strain evidence="7">WS_11</strain>
    </source>
</reference>
<feature type="transmembrane region" description="Helical" evidence="5">
    <location>
        <begin position="210"/>
        <end position="232"/>
    </location>
</feature>
<evidence type="ECO:0000256" key="1">
    <source>
        <dbReference type="ARBA" id="ARBA00004141"/>
    </source>
</evidence>
<dbReference type="PANTHER" id="PTHR43471:SF3">
    <property type="entry name" value="ABC TRANSPORTER PERMEASE PROTEIN NATB"/>
    <property type="match status" value="1"/>
</dbReference>
<dbReference type="EMBL" id="VBPB01000294">
    <property type="protein sequence ID" value="TMQ69634.1"/>
    <property type="molecule type" value="Genomic_DNA"/>
</dbReference>
<evidence type="ECO:0000256" key="4">
    <source>
        <dbReference type="ARBA" id="ARBA00023136"/>
    </source>
</evidence>
<gene>
    <name evidence="7" type="ORF">E6K81_14535</name>
</gene>
<sequence length="349" mass="38454">MIFSWARAMTVARREFRTTVQRKAFLFFVIGTPAYFAFVMWVSSAGELKEKSQVLQELSNIGVVDSSGLFQNASAEIVTVMRADEANPFRRKAPGGLAPDQSFHTRIESFTDAAGADDALRQRRISQVVVIPSDYLASGRVRRYARTSSLFSSADRRAVGTWLASNLVRGRVDSLIAARVAQPSEHELLYTLNKRGEYELKDNKRELVDFMLPFGFAMVLGLCIMIGGQYLLQGVAEEKESRILESLLCTVSAEELMAGKLFGLGGVGLLVVGIWMSVGMSLVGPALMMAGVHIPGSVLVIALAYFLLGYLFFGSIMTGIGAMTNNMREAQQFAVWFTFMNFAPFIMIT</sequence>
<feature type="transmembrane region" description="Helical" evidence="5">
    <location>
        <begin position="330"/>
        <end position="348"/>
    </location>
</feature>
<keyword evidence="4 5" id="KW-0472">Membrane</keyword>